<dbReference type="EMBL" id="CP016268">
    <property type="protein sequence ID" value="ANO53169.1"/>
    <property type="molecule type" value="Genomic_DNA"/>
</dbReference>
<dbReference type="SUPFAM" id="SSF53955">
    <property type="entry name" value="Lysozyme-like"/>
    <property type="match status" value="1"/>
</dbReference>
<evidence type="ECO:0000256" key="1">
    <source>
        <dbReference type="ARBA" id="ARBA00007734"/>
    </source>
</evidence>
<dbReference type="AlphaFoldDB" id="A0A193LL85"/>
<organism evidence="4 5">
    <name type="scientific">Woeseia oceani</name>
    <dbReference type="NCBI Taxonomy" id="1548547"/>
    <lineage>
        <taxon>Bacteria</taxon>
        <taxon>Pseudomonadati</taxon>
        <taxon>Pseudomonadota</taxon>
        <taxon>Gammaproteobacteria</taxon>
        <taxon>Woeseiales</taxon>
        <taxon>Woeseiaceae</taxon>
        <taxon>Woeseia</taxon>
    </lineage>
</organism>
<comment type="similarity">
    <text evidence="1">Belongs to the transglycosylase Slt family.</text>
</comment>
<name>A0A193LL85_9GAMM</name>
<evidence type="ECO:0000313" key="4">
    <source>
        <dbReference type="EMBL" id="ANO53169.1"/>
    </source>
</evidence>
<dbReference type="InterPro" id="IPR023346">
    <property type="entry name" value="Lysozyme-like_dom_sf"/>
</dbReference>
<accession>A0A193LL85</accession>
<dbReference type="STRING" id="1548547.BA177_11065"/>
<dbReference type="Proteomes" id="UP000092695">
    <property type="component" value="Chromosome"/>
</dbReference>
<evidence type="ECO:0000313" key="5">
    <source>
        <dbReference type="Proteomes" id="UP000092695"/>
    </source>
</evidence>
<keyword evidence="2" id="KW-0732">Signal</keyword>
<sequence>MLARLLLTVLLAVPVLGAAADDAQPDPVLRELLREAASAADSFPDRFDAIVWLTDMSRRLAQQVTDPEERIQILKRVHFEATRADLPPELVLAVIDIESNFDRYAISVAGAQGLMQIMPFWLQEIGRPNDNLIHIDTNLRFGCTILRYYLDMEDGDLVRALGRYNGSLGKRKYPNKVIDRLRLKWFRS</sequence>
<gene>
    <name evidence="4" type="ORF">BA177_11065</name>
</gene>
<feature type="chain" id="PRO_5008260431" evidence="2">
    <location>
        <begin position="21"/>
        <end position="188"/>
    </location>
</feature>
<keyword evidence="5" id="KW-1185">Reference proteome</keyword>
<proteinExistence type="inferred from homology"/>
<dbReference type="PANTHER" id="PTHR37423:SF2">
    <property type="entry name" value="MEMBRANE-BOUND LYTIC MUREIN TRANSGLYCOSYLASE C"/>
    <property type="match status" value="1"/>
</dbReference>
<protein>
    <submittedName>
        <fullName evidence="4">Transglycosylase</fullName>
    </submittedName>
</protein>
<dbReference type="Pfam" id="PF01464">
    <property type="entry name" value="SLT"/>
    <property type="match status" value="1"/>
</dbReference>
<feature type="signal peptide" evidence="2">
    <location>
        <begin position="1"/>
        <end position="20"/>
    </location>
</feature>
<feature type="domain" description="Transglycosylase SLT" evidence="3">
    <location>
        <begin position="80"/>
        <end position="171"/>
    </location>
</feature>
<dbReference type="PANTHER" id="PTHR37423">
    <property type="entry name" value="SOLUBLE LYTIC MUREIN TRANSGLYCOSYLASE-RELATED"/>
    <property type="match status" value="1"/>
</dbReference>
<evidence type="ECO:0000259" key="3">
    <source>
        <dbReference type="Pfam" id="PF01464"/>
    </source>
</evidence>
<dbReference type="OrthoDB" id="92254at2"/>
<dbReference type="CDD" id="cd00254">
    <property type="entry name" value="LT-like"/>
    <property type="match status" value="1"/>
</dbReference>
<dbReference type="Gene3D" id="1.10.530.10">
    <property type="match status" value="1"/>
</dbReference>
<reference evidence="4 5" key="1">
    <citation type="submission" date="2016-06" db="EMBL/GenBank/DDBJ databases">
        <title>Complete genome sequence of a deep-branching marine Gamma Proteobacterium Woeseia oceani type strain XK5.</title>
        <authorList>
            <person name="Mu D."/>
            <person name="Du Z."/>
        </authorList>
    </citation>
    <scope>NUCLEOTIDE SEQUENCE [LARGE SCALE GENOMIC DNA]</scope>
    <source>
        <strain evidence="4 5">XK5</strain>
    </source>
</reference>
<evidence type="ECO:0000256" key="2">
    <source>
        <dbReference type="SAM" id="SignalP"/>
    </source>
</evidence>
<dbReference type="RefSeq" id="WP_068619240.1">
    <property type="nucleotide sequence ID" value="NZ_CP016268.1"/>
</dbReference>
<dbReference type="KEGG" id="woc:BA177_11065"/>
<dbReference type="InterPro" id="IPR008258">
    <property type="entry name" value="Transglycosylase_SLT_dom_1"/>
</dbReference>